<keyword evidence="2" id="KW-1185">Reference proteome</keyword>
<name>A0A2X0P3J9_9BASI</name>
<evidence type="ECO:0000313" key="1">
    <source>
        <dbReference type="EMBL" id="SGY39046.1"/>
    </source>
</evidence>
<organism evidence="1 2">
    <name type="scientific">Microbotryum silenes-dioicae</name>
    <dbReference type="NCBI Taxonomy" id="796604"/>
    <lineage>
        <taxon>Eukaryota</taxon>
        <taxon>Fungi</taxon>
        <taxon>Dikarya</taxon>
        <taxon>Basidiomycota</taxon>
        <taxon>Pucciniomycotina</taxon>
        <taxon>Microbotryomycetes</taxon>
        <taxon>Microbotryales</taxon>
        <taxon>Microbotryaceae</taxon>
        <taxon>Microbotryum</taxon>
    </lineage>
</organism>
<gene>
    <name evidence="1" type="primary">BQ5605_C003g02131</name>
    <name evidence="1" type="ORF">BQ5605_C003G02131</name>
</gene>
<proteinExistence type="predicted"/>
<dbReference type="Proteomes" id="UP000249464">
    <property type="component" value="Unassembled WGS sequence"/>
</dbReference>
<reference evidence="1 2" key="1">
    <citation type="submission" date="2016-11" db="EMBL/GenBank/DDBJ databases">
        <authorList>
            <person name="Jaros S."/>
            <person name="Januszkiewicz K."/>
            <person name="Wedrychowicz H."/>
        </authorList>
    </citation>
    <scope>NUCLEOTIDE SEQUENCE [LARGE SCALE GENOMIC DNA]</scope>
</reference>
<protein>
    <submittedName>
        <fullName evidence="1">BQ5605_C003g02131 protein</fullName>
    </submittedName>
</protein>
<sequence length="63" mass="7141">MMFFGQLLLASCETIPGRSPQAAHTPGPEQASNLCHYCITYWVEECYEWCRGVRASRWSGSAR</sequence>
<dbReference type="AlphaFoldDB" id="A0A2X0P3J9"/>
<evidence type="ECO:0000313" key="2">
    <source>
        <dbReference type="Proteomes" id="UP000249464"/>
    </source>
</evidence>
<dbReference type="EMBL" id="FQNC01000042">
    <property type="protein sequence ID" value="SGY39046.1"/>
    <property type="molecule type" value="Genomic_DNA"/>
</dbReference>
<accession>A0A2X0P3J9</accession>